<dbReference type="OrthoDB" id="5424797at2759"/>
<feature type="compositionally biased region" description="Acidic residues" evidence="1">
    <location>
        <begin position="785"/>
        <end position="795"/>
    </location>
</feature>
<protein>
    <recommendedName>
        <fullName evidence="2">C2H2-type domain-containing protein</fullName>
    </recommendedName>
</protein>
<feature type="compositionally biased region" description="Low complexity" evidence="1">
    <location>
        <begin position="126"/>
        <end position="146"/>
    </location>
</feature>
<name>A0A6A6T1X5_9PLEO</name>
<dbReference type="AlphaFoldDB" id="A0A6A6T1X5"/>
<evidence type="ECO:0000259" key="2">
    <source>
        <dbReference type="PROSITE" id="PS00028"/>
    </source>
</evidence>
<feature type="compositionally biased region" description="Polar residues" evidence="1">
    <location>
        <begin position="67"/>
        <end position="94"/>
    </location>
</feature>
<dbReference type="EMBL" id="MU004392">
    <property type="protein sequence ID" value="KAF2652858.1"/>
    <property type="molecule type" value="Genomic_DNA"/>
</dbReference>
<proteinExistence type="predicted"/>
<feature type="compositionally biased region" description="Polar residues" evidence="1">
    <location>
        <begin position="805"/>
        <end position="815"/>
    </location>
</feature>
<feature type="compositionally biased region" description="Low complexity" evidence="1">
    <location>
        <begin position="1088"/>
        <end position="1101"/>
    </location>
</feature>
<evidence type="ECO:0000313" key="4">
    <source>
        <dbReference type="Proteomes" id="UP000799324"/>
    </source>
</evidence>
<keyword evidence="4" id="KW-1185">Reference proteome</keyword>
<organism evidence="3 4">
    <name type="scientific">Lophiostoma macrostomum CBS 122681</name>
    <dbReference type="NCBI Taxonomy" id="1314788"/>
    <lineage>
        <taxon>Eukaryota</taxon>
        <taxon>Fungi</taxon>
        <taxon>Dikarya</taxon>
        <taxon>Ascomycota</taxon>
        <taxon>Pezizomycotina</taxon>
        <taxon>Dothideomycetes</taxon>
        <taxon>Pleosporomycetidae</taxon>
        <taxon>Pleosporales</taxon>
        <taxon>Lophiostomataceae</taxon>
        <taxon>Lophiostoma</taxon>
    </lineage>
</organism>
<feature type="compositionally biased region" description="Acidic residues" evidence="1">
    <location>
        <begin position="1162"/>
        <end position="1175"/>
    </location>
</feature>
<feature type="region of interest" description="Disordered" evidence="1">
    <location>
        <begin position="1"/>
        <end position="39"/>
    </location>
</feature>
<dbReference type="Proteomes" id="UP000799324">
    <property type="component" value="Unassembled WGS sequence"/>
</dbReference>
<sequence>MAYSAQNYGNQGGSYGGAQDNAWNGNNYGGNRETTRGAAEVLRNMSNTTYSPTATAAAPQAGFTATNTSNSARYPSSSSTQQPHAVQPSYGQTQARPRSVNANRASASASSRGLPSPATAAAYPAQRTQNMYTQQQQRPDSPAQQQYNRTTTPVNTARNAALSAATQYTDYSHRQLPSVEPSRGNQNTPASSSYSYADNQMANTMVQTAAPTNVSEQYNQTTATVDPMAVYDPWPVIQRQQEARRQQKAIEDAARAEEERKAEEIRQEEEKRKAEEEERVRQAQAAAAPTKAKKTQASKKNQNHQQLMAPAIGAAAAIDEALGEPGNALEAEIRAMMSKMRELNSKDPQLLARIWEEERRAKAPKSPTVQAKATPQPATAPPAQASTPQVANQRKKAVPKENGTSMARATPTAPVVTPVVTPVTLARPQAQAQAVAVSSARTIGNTIWPPEKKTQLAQAAAAYLNAQNPNTPIAPERVLSMLDGNPSYIELCEQLEAMSVKLDRAAFAKNLLTAVPDVNSASKQKAQPSTPQVNGVAVQPIQVPPPIAMRHQVATPGTPVAPTSAAYTPAATPGFNRSSYPPFPSDGTPATPRIPVAEMVPIKAELKPPANKEEAARKRNFNDLIDLTLAEDEDLEPPPKRQSVSMYSYESPGPNFEDAMDIDGVPAPANNFPVSSVVPHPVAVSVPPPQPLPNDSKLRNLALPLDRKKALRRNEYNIKTIARDVLLACGRHPEERSLNAHLEILKSSLPSVTNEADLSTLRWDLIDPGQPPRGYYRDGVQALAEDADDEDDSEDERQQARPRSVSHSHVTTTGPAVQALIATNPFKKRRGRPPRHSFPDGASPATPHRSSSSASSLSASAPRPSSGGVGYSAFRTVAETMGPDGNPLPKKKGRPVGWRKAIHGSVAAQARPAANKYTGPLSNTNSFMPAQPSALRNVRTGEEPITVSSRSPSVSRMATQYQSFKCKWQNCSAELHNLETLKKHVHKVHQKPTLRGTLECLWGECGREMTDVDTVSGMRLEKHAPFVFSDEPKWREHLEIRHFSPMSWELGDGPASGLSDAHESDAYLSDAQGRRVTPRITAEPSQFNAPNSSAAAPTTPRGRGRPPKVLQEQEQGARQTQEQGARQTQERLSAQKKRVGGPGIDRGGATFANEKRRKGFSEDDQTEEEFVDAEE</sequence>
<feature type="compositionally biased region" description="Low complexity" evidence="1">
    <location>
        <begin position="95"/>
        <end position="118"/>
    </location>
</feature>
<feature type="region of interest" description="Disordered" evidence="1">
    <location>
        <begin position="359"/>
        <end position="408"/>
    </location>
</feature>
<dbReference type="PANTHER" id="PTHR48125">
    <property type="entry name" value="LP07818P1"/>
    <property type="match status" value="1"/>
</dbReference>
<dbReference type="PANTHER" id="PTHR48125:SF12">
    <property type="entry name" value="AT HOOK TRANSCRIPTION FACTOR FAMILY-RELATED"/>
    <property type="match status" value="1"/>
</dbReference>
<feature type="region of interest" description="Disordered" evidence="1">
    <location>
        <begin position="784"/>
        <end position="871"/>
    </location>
</feature>
<gene>
    <name evidence="3" type="ORF">K491DRAFT_680978</name>
</gene>
<accession>A0A6A6T1X5</accession>
<feature type="compositionally biased region" description="Polar residues" evidence="1">
    <location>
        <begin position="1112"/>
        <end position="1132"/>
    </location>
</feature>
<feature type="compositionally biased region" description="Polar residues" evidence="1">
    <location>
        <begin position="183"/>
        <end position="195"/>
    </location>
</feature>
<feature type="region of interest" description="Disordered" evidence="1">
    <location>
        <begin position="171"/>
        <end position="195"/>
    </location>
</feature>
<feature type="compositionally biased region" description="Basic residues" evidence="1">
    <location>
        <begin position="826"/>
        <end position="835"/>
    </location>
</feature>
<feature type="compositionally biased region" description="Low complexity" evidence="1">
    <location>
        <begin position="367"/>
        <end position="391"/>
    </location>
</feature>
<evidence type="ECO:0000313" key="3">
    <source>
        <dbReference type="EMBL" id="KAF2652858.1"/>
    </source>
</evidence>
<evidence type="ECO:0000256" key="1">
    <source>
        <dbReference type="SAM" id="MobiDB-lite"/>
    </source>
</evidence>
<feature type="compositionally biased region" description="Basic and acidic residues" evidence="1">
    <location>
        <begin position="242"/>
        <end position="281"/>
    </location>
</feature>
<dbReference type="InterPro" id="IPR013087">
    <property type="entry name" value="Znf_C2H2_type"/>
</dbReference>
<dbReference type="GO" id="GO:0003677">
    <property type="term" value="F:DNA binding"/>
    <property type="evidence" value="ECO:0007669"/>
    <property type="project" value="InterPro"/>
</dbReference>
<feature type="region of interest" description="Disordered" evidence="1">
    <location>
        <begin position="65"/>
        <end position="155"/>
    </location>
</feature>
<feature type="region of interest" description="Disordered" evidence="1">
    <location>
        <begin position="1081"/>
        <end position="1175"/>
    </location>
</feature>
<reference evidence="3" key="1">
    <citation type="journal article" date="2020" name="Stud. Mycol.">
        <title>101 Dothideomycetes genomes: a test case for predicting lifestyles and emergence of pathogens.</title>
        <authorList>
            <person name="Haridas S."/>
            <person name="Albert R."/>
            <person name="Binder M."/>
            <person name="Bloem J."/>
            <person name="Labutti K."/>
            <person name="Salamov A."/>
            <person name="Andreopoulos B."/>
            <person name="Baker S."/>
            <person name="Barry K."/>
            <person name="Bills G."/>
            <person name="Bluhm B."/>
            <person name="Cannon C."/>
            <person name="Castanera R."/>
            <person name="Culley D."/>
            <person name="Daum C."/>
            <person name="Ezra D."/>
            <person name="Gonzalez J."/>
            <person name="Henrissat B."/>
            <person name="Kuo A."/>
            <person name="Liang C."/>
            <person name="Lipzen A."/>
            <person name="Lutzoni F."/>
            <person name="Magnuson J."/>
            <person name="Mondo S."/>
            <person name="Nolan M."/>
            <person name="Ohm R."/>
            <person name="Pangilinan J."/>
            <person name="Park H.-J."/>
            <person name="Ramirez L."/>
            <person name="Alfaro M."/>
            <person name="Sun H."/>
            <person name="Tritt A."/>
            <person name="Yoshinaga Y."/>
            <person name="Zwiers L.-H."/>
            <person name="Turgeon B."/>
            <person name="Goodwin S."/>
            <person name="Spatafora J."/>
            <person name="Crous P."/>
            <person name="Grigoriev I."/>
        </authorList>
    </citation>
    <scope>NUCLEOTIDE SEQUENCE</scope>
    <source>
        <strain evidence="3">CBS 122681</strain>
    </source>
</reference>
<feature type="region of interest" description="Disordered" evidence="1">
    <location>
        <begin position="242"/>
        <end position="302"/>
    </location>
</feature>
<feature type="domain" description="C2H2-type" evidence="2">
    <location>
        <begin position="966"/>
        <end position="989"/>
    </location>
</feature>
<dbReference type="InterPro" id="IPR017956">
    <property type="entry name" value="AT_hook_DNA-bd_motif"/>
</dbReference>
<dbReference type="SMART" id="SM00384">
    <property type="entry name" value="AT_hook"/>
    <property type="match status" value="3"/>
</dbReference>
<feature type="compositionally biased region" description="Low complexity" evidence="1">
    <location>
        <begin position="842"/>
        <end position="866"/>
    </location>
</feature>
<dbReference type="PROSITE" id="PS00028">
    <property type="entry name" value="ZINC_FINGER_C2H2_1"/>
    <property type="match status" value="1"/>
</dbReference>